<evidence type="ECO:0000256" key="1">
    <source>
        <dbReference type="SAM" id="Phobius"/>
    </source>
</evidence>
<accession>A0A9D4LG80</accession>
<dbReference type="AlphaFoldDB" id="A0A9D4LG80"/>
<dbReference type="Proteomes" id="UP000828390">
    <property type="component" value="Unassembled WGS sequence"/>
</dbReference>
<name>A0A9D4LG80_DREPO</name>
<reference evidence="2" key="1">
    <citation type="journal article" date="2019" name="bioRxiv">
        <title>The Genome of the Zebra Mussel, Dreissena polymorpha: A Resource for Invasive Species Research.</title>
        <authorList>
            <person name="McCartney M.A."/>
            <person name="Auch B."/>
            <person name="Kono T."/>
            <person name="Mallez S."/>
            <person name="Zhang Y."/>
            <person name="Obille A."/>
            <person name="Becker A."/>
            <person name="Abrahante J.E."/>
            <person name="Garbe J."/>
            <person name="Badalamenti J.P."/>
            <person name="Herman A."/>
            <person name="Mangelson H."/>
            <person name="Liachko I."/>
            <person name="Sullivan S."/>
            <person name="Sone E.D."/>
            <person name="Koren S."/>
            <person name="Silverstein K.A.T."/>
            <person name="Beckman K.B."/>
            <person name="Gohl D.M."/>
        </authorList>
    </citation>
    <scope>NUCLEOTIDE SEQUENCE</scope>
    <source>
        <strain evidence="2">Duluth1</strain>
        <tissue evidence="2">Whole animal</tissue>
    </source>
</reference>
<sequence>MSKWNAGVRSRLFRAHRFPLATSRPSPSQGSYRRYPPIKPRFFWCFIYTVLYGYMDYPLSNDINSTEL</sequence>
<feature type="transmembrane region" description="Helical" evidence="1">
    <location>
        <begin position="42"/>
        <end position="59"/>
    </location>
</feature>
<organism evidence="2 3">
    <name type="scientific">Dreissena polymorpha</name>
    <name type="common">Zebra mussel</name>
    <name type="synonym">Mytilus polymorpha</name>
    <dbReference type="NCBI Taxonomy" id="45954"/>
    <lineage>
        <taxon>Eukaryota</taxon>
        <taxon>Metazoa</taxon>
        <taxon>Spiralia</taxon>
        <taxon>Lophotrochozoa</taxon>
        <taxon>Mollusca</taxon>
        <taxon>Bivalvia</taxon>
        <taxon>Autobranchia</taxon>
        <taxon>Heteroconchia</taxon>
        <taxon>Euheterodonta</taxon>
        <taxon>Imparidentia</taxon>
        <taxon>Neoheterodontei</taxon>
        <taxon>Myida</taxon>
        <taxon>Dreissenoidea</taxon>
        <taxon>Dreissenidae</taxon>
        <taxon>Dreissena</taxon>
    </lineage>
</organism>
<protein>
    <submittedName>
        <fullName evidence="2">Uncharacterized protein</fullName>
    </submittedName>
</protein>
<evidence type="ECO:0000313" key="2">
    <source>
        <dbReference type="EMBL" id="KAH3857496.1"/>
    </source>
</evidence>
<keyword evidence="1" id="KW-0472">Membrane</keyword>
<keyword evidence="3" id="KW-1185">Reference proteome</keyword>
<evidence type="ECO:0000313" key="3">
    <source>
        <dbReference type="Proteomes" id="UP000828390"/>
    </source>
</evidence>
<keyword evidence="1" id="KW-0812">Transmembrane</keyword>
<proteinExistence type="predicted"/>
<comment type="caution">
    <text evidence="2">The sequence shown here is derived from an EMBL/GenBank/DDBJ whole genome shotgun (WGS) entry which is preliminary data.</text>
</comment>
<gene>
    <name evidence="2" type="ORF">DPMN_100103</name>
</gene>
<keyword evidence="1" id="KW-1133">Transmembrane helix</keyword>
<reference evidence="2" key="2">
    <citation type="submission" date="2020-11" db="EMBL/GenBank/DDBJ databases">
        <authorList>
            <person name="McCartney M.A."/>
            <person name="Auch B."/>
            <person name="Kono T."/>
            <person name="Mallez S."/>
            <person name="Becker A."/>
            <person name="Gohl D.M."/>
            <person name="Silverstein K.A.T."/>
            <person name="Koren S."/>
            <person name="Bechman K.B."/>
            <person name="Herman A."/>
            <person name="Abrahante J.E."/>
            <person name="Garbe J."/>
        </authorList>
    </citation>
    <scope>NUCLEOTIDE SEQUENCE</scope>
    <source>
        <strain evidence="2">Duluth1</strain>
        <tissue evidence="2">Whole animal</tissue>
    </source>
</reference>
<dbReference type="EMBL" id="JAIWYP010000003">
    <property type="protein sequence ID" value="KAH3857496.1"/>
    <property type="molecule type" value="Genomic_DNA"/>
</dbReference>